<dbReference type="AlphaFoldDB" id="A0A1S3IN38"/>
<keyword evidence="3 5" id="KW-0863">Zinc-finger</keyword>
<name>A0A1S3IN38_LINAN</name>
<keyword evidence="11" id="KW-1185">Reference proteome</keyword>
<reference evidence="12" key="1">
    <citation type="submission" date="2025-08" db="UniProtKB">
        <authorList>
            <consortium name="RefSeq"/>
        </authorList>
    </citation>
    <scope>IDENTIFICATION</scope>
    <source>
        <tissue evidence="12">Gonads</tissue>
    </source>
</reference>
<dbReference type="InterPro" id="IPR000315">
    <property type="entry name" value="Znf_B-box"/>
</dbReference>
<keyword evidence="2" id="KW-0677">Repeat</keyword>
<keyword evidence="4" id="KW-0862">Zinc</keyword>
<feature type="domain" description="B box-type" evidence="10">
    <location>
        <begin position="98"/>
        <end position="133"/>
    </location>
</feature>
<evidence type="ECO:0000259" key="9">
    <source>
        <dbReference type="PROSITE" id="PS50089"/>
    </source>
</evidence>
<evidence type="ECO:0000256" key="7">
    <source>
        <dbReference type="SAM" id="Coils"/>
    </source>
</evidence>
<feature type="compositionally biased region" description="Low complexity" evidence="8">
    <location>
        <begin position="330"/>
        <end position="341"/>
    </location>
</feature>
<evidence type="ECO:0000256" key="8">
    <source>
        <dbReference type="SAM" id="MobiDB-lite"/>
    </source>
</evidence>
<dbReference type="InterPro" id="IPR050952">
    <property type="entry name" value="TRIM-NHL_E3_ligases"/>
</dbReference>
<dbReference type="PANTHER" id="PTHR24104">
    <property type="entry name" value="E3 UBIQUITIN-PROTEIN LIGASE NHLRC1-RELATED"/>
    <property type="match status" value="1"/>
</dbReference>
<dbReference type="KEGG" id="lak:106165721"/>
<evidence type="ECO:0000313" key="11">
    <source>
        <dbReference type="Proteomes" id="UP000085678"/>
    </source>
</evidence>
<protein>
    <submittedName>
        <fullName evidence="12">Tripartite motif-containing protein 3-like</fullName>
    </submittedName>
</protein>
<dbReference type="SMART" id="SM00184">
    <property type="entry name" value="RING"/>
    <property type="match status" value="1"/>
</dbReference>
<dbReference type="InterPro" id="IPR001258">
    <property type="entry name" value="NHL_repeat"/>
</dbReference>
<dbReference type="InterPro" id="IPR011042">
    <property type="entry name" value="6-blade_b-propeller_TolB-like"/>
</dbReference>
<dbReference type="PANTHER" id="PTHR24104:SF57">
    <property type="entry name" value="BEE-MILK PROTEIN"/>
    <property type="match status" value="1"/>
</dbReference>
<evidence type="ECO:0000256" key="3">
    <source>
        <dbReference type="ARBA" id="ARBA00022771"/>
    </source>
</evidence>
<dbReference type="GeneID" id="106165721"/>
<dbReference type="Pfam" id="PF00643">
    <property type="entry name" value="zf-B_box"/>
    <property type="match status" value="1"/>
</dbReference>
<dbReference type="Pfam" id="PF15227">
    <property type="entry name" value="zf-C3HC4_4"/>
    <property type="match status" value="1"/>
</dbReference>
<dbReference type="Gene3D" id="3.30.160.60">
    <property type="entry name" value="Classic Zinc Finger"/>
    <property type="match status" value="1"/>
</dbReference>
<dbReference type="GO" id="GO:0043161">
    <property type="term" value="P:proteasome-mediated ubiquitin-dependent protein catabolic process"/>
    <property type="evidence" value="ECO:0007669"/>
    <property type="project" value="TreeGrafter"/>
</dbReference>
<evidence type="ECO:0000256" key="6">
    <source>
        <dbReference type="PROSITE-ProRule" id="PRU00504"/>
    </source>
</evidence>
<dbReference type="GO" id="GO:0061630">
    <property type="term" value="F:ubiquitin protein ligase activity"/>
    <property type="evidence" value="ECO:0007669"/>
    <property type="project" value="TreeGrafter"/>
</dbReference>
<dbReference type="InParanoid" id="A0A1S3IN38"/>
<gene>
    <name evidence="12" type="primary">LOC106165721</name>
</gene>
<evidence type="ECO:0000313" key="12">
    <source>
        <dbReference type="RefSeq" id="XP_013399498.1"/>
    </source>
</evidence>
<feature type="region of interest" description="Disordered" evidence="8">
    <location>
        <begin position="301"/>
        <end position="354"/>
    </location>
</feature>
<feature type="coiled-coil region" evidence="7">
    <location>
        <begin position="141"/>
        <end position="196"/>
    </location>
</feature>
<dbReference type="RefSeq" id="XP_013399498.1">
    <property type="nucleotide sequence ID" value="XM_013544044.2"/>
</dbReference>
<dbReference type="Gene3D" id="1.20.120.20">
    <property type="entry name" value="Apolipoprotein"/>
    <property type="match status" value="1"/>
</dbReference>
<dbReference type="InterPro" id="IPR001841">
    <property type="entry name" value="Znf_RING"/>
</dbReference>
<dbReference type="SUPFAM" id="SSF57850">
    <property type="entry name" value="RING/U-box"/>
    <property type="match status" value="1"/>
</dbReference>
<dbReference type="GO" id="GO:0000209">
    <property type="term" value="P:protein polyubiquitination"/>
    <property type="evidence" value="ECO:0007669"/>
    <property type="project" value="TreeGrafter"/>
</dbReference>
<dbReference type="Proteomes" id="UP000085678">
    <property type="component" value="Unplaced"/>
</dbReference>
<feature type="repeat" description="NHL" evidence="6">
    <location>
        <begin position="559"/>
        <end position="600"/>
    </location>
</feature>
<feature type="compositionally biased region" description="Polar residues" evidence="8">
    <location>
        <begin position="342"/>
        <end position="354"/>
    </location>
</feature>
<dbReference type="OrthoDB" id="1616686at2759"/>
<dbReference type="SMART" id="SM00336">
    <property type="entry name" value="BBOX"/>
    <property type="match status" value="1"/>
</dbReference>
<proteinExistence type="predicted"/>
<feature type="domain" description="RING-type" evidence="9">
    <location>
        <begin position="13"/>
        <end position="58"/>
    </location>
</feature>
<dbReference type="GO" id="GO:0008270">
    <property type="term" value="F:zinc ion binding"/>
    <property type="evidence" value="ECO:0007669"/>
    <property type="project" value="UniProtKB-KW"/>
</dbReference>
<dbReference type="InterPro" id="IPR013083">
    <property type="entry name" value="Znf_RING/FYVE/PHD"/>
</dbReference>
<dbReference type="InterPro" id="IPR017907">
    <property type="entry name" value="Znf_RING_CS"/>
</dbReference>
<evidence type="ECO:0000256" key="4">
    <source>
        <dbReference type="ARBA" id="ARBA00022833"/>
    </source>
</evidence>
<evidence type="ECO:0000256" key="2">
    <source>
        <dbReference type="ARBA" id="ARBA00022737"/>
    </source>
</evidence>
<dbReference type="OMA" id="VICISCS"/>
<dbReference type="SUPFAM" id="SSF101898">
    <property type="entry name" value="NHL repeat"/>
    <property type="match status" value="1"/>
</dbReference>
<dbReference type="PROSITE" id="PS50089">
    <property type="entry name" value="ZF_RING_2"/>
    <property type="match status" value="1"/>
</dbReference>
<accession>A0A1S3IN38</accession>
<keyword evidence="1" id="KW-0479">Metal-binding</keyword>
<dbReference type="Gene3D" id="2.120.10.30">
    <property type="entry name" value="TolB, C-terminal domain"/>
    <property type="match status" value="2"/>
</dbReference>
<evidence type="ECO:0000256" key="1">
    <source>
        <dbReference type="ARBA" id="ARBA00022723"/>
    </source>
</evidence>
<sequence>MASVLMTSEDLHCRLCTEFFRQPKILRCGHTFCLHCLSVWVDHHKAKRHGYFHCPTCDEELKTPAGGLETLTTNILALKDKPVIEPEIENADIMGGHCRVHDKAFTLYCKMCEVPLCVSCKMPAHKGHRVAQLREVAVDFRERISNQLKTLKSKVTEAEDLCDALDKYDKAIDDIKNEVQARAEELKTAVNNYCETITKELSDSEMTEEKIMARMTLASLKGRYLEYSKLIKEDTQNTEDITIVNLGTQLQQTLDTLDNNSLDFPCDNPLTFITGEAIDNIDIPAWFGEVHVNIHRSGSNVNNVSQSSEPALDPPSFPNSTSSPINLDDVVTSRNSRNRTNGNISPAGSSNSSTWDTSDLLNAMNSKPDLQVLSGKSETLPARTSGYDIYASATLPNNNRRVSSLGTAGRTGNRKKGRIIGTFQGLASNRDHCRPTAIDVVGDMIVVIDRYLNKVLMYDKMGHIKFEIGPQQGLDNPRDVVITKGKNMAVLDCGSKEVKYFTGQRKMFTPLGKFLRAFRLNELHQEPQRMAINHKDELLITDDHTKSVAVYSKEGRLIHTIPSRKGERLFEAPKYIAVGPRNEIIVSDWQGHCIKAFDSHGRFLFQYGSMGTDLGQFLHPCGITVDTVGHIIVCDNRNNRIHLLTEDGNFRLNLQTETDGLHNPQDVCVNKYGHLMIAESSGIIKTLKYLKDEY</sequence>
<dbReference type="Gene3D" id="3.30.40.10">
    <property type="entry name" value="Zinc/RING finger domain, C3HC4 (zinc finger)"/>
    <property type="match status" value="1"/>
</dbReference>
<keyword evidence="7" id="KW-0175">Coiled coil</keyword>
<evidence type="ECO:0000256" key="5">
    <source>
        <dbReference type="PROSITE-ProRule" id="PRU00024"/>
    </source>
</evidence>
<evidence type="ECO:0000259" key="10">
    <source>
        <dbReference type="PROSITE" id="PS50119"/>
    </source>
</evidence>
<organism evidence="11 12">
    <name type="scientific">Lingula anatina</name>
    <name type="common">Brachiopod</name>
    <name type="synonym">Lingula unguis</name>
    <dbReference type="NCBI Taxonomy" id="7574"/>
    <lineage>
        <taxon>Eukaryota</taxon>
        <taxon>Metazoa</taxon>
        <taxon>Spiralia</taxon>
        <taxon>Lophotrochozoa</taxon>
        <taxon>Brachiopoda</taxon>
        <taxon>Linguliformea</taxon>
        <taxon>Lingulata</taxon>
        <taxon>Lingulida</taxon>
        <taxon>Linguloidea</taxon>
        <taxon>Lingulidae</taxon>
        <taxon>Lingula</taxon>
    </lineage>
</organism>
<dbReference type="CDD" id="cd05819">
    <property type="entry name" value="NHL"/>
    <property type="match status" value="1"/>
</dbReference>
<feature type="repeat" description="NHL" evidence="6">
    <location>
        <begin position="604"/>
        <end position="647"/>
    </location>
</feature>
<dbReference type="SUPFAM" id="SSF57845">
    <property type="entry name" value="B-box zinc-binding domain"/>
    <property type="match status" value="1"/>
</dbReference>
<dbReference type="PROSITE" id="PS50119">
    <property type="entry name" value="ZF_BBOX"/>
    <property type="match status" value="1"/>
</dbReference>
<dbReference type="PROSITE" id="PS00518">
    <property type="entry name" value="ZF_RING_1"/>
    <property type="match status" value="1"/>
</dbReference>
<dbReference type="PROSITE" id="PS51125">
    <property type="entry name" value="NHL"/>
    <property type="match status" value="2"/>
</dbReference>